<comment type="caution">
    <text evidence="2">The sequence shown here is derived from an EMBL/GenBank/DDBJ whole genome shotgun (WGS) entry which is preliminary data.</text>
</comment>
<evidence type="ECO:0000313" key="2">
    <source>
        <dbReference type="EMBL" id="KKM13514.1"/>
    </source>
</evidence>
<reference evidence="2" key="1">
    <citation type="journal article" date="2015" name="Nature">
        <title>Complex archaea that bridge the gap between prokaryotes and eukaryotes.</title>
        <authorList>
            <person name="Spang A."/>
            <person name="Saw J.H."/>
            <person name="Jorgensen S.L."/>
            <person name="Zaremba-Niedzwiedzka K."/>
            <person name="Martijn J."/>
            <person name="Lind A.E."/>
            <person name="van Eijk R."/>
            <person name="Schleper C."/>
            <person name="Guy L."/>
            <person name="Ettema T.J."/>
        </authorList>
    </citation>
    <scope>NUCLEOTIDE SEQUENCE</scope>
</reference>
<feature type="compositionally biased region" description="Basic and acidic residues" evidence="1">
    <location>
        <begin position="54"/>
        <end position="63"/>
    </location>
</feature>
<feature type="region of interest" description="Disordered" evidence="1">
    <location>
        <begin position="257"/>
        <end position="296"/>
    </location>
</feature>
<feature type="non-terminal residue" evidence="2">
    <location>
        <position position="1"/>
    </location>
</feature>
<feature type="compositionally biased region" description="Low complexity" evidence="1">
    <location>
        <begin position="1"/>
        <end position="28"/>
    </location>
</feature>
<proteinExistence type="predicted"/>
<name>A0A0F9I1J8_9ZZZZ</name>
<organism evidence="2">
    <name type="scientific">marine sediment metagenome</name>
    <dbReference type="NCBI Taxonomy" id="412755"/>
    <lineage>
        <taxon>unclassified sequences</taxon>
        <taxon>metagenomes</taxon>
        <taxon>ecological metagenomes</taxon>
    </lineage>
</organism>
<feature type="region of interest" description="Disordered" evidence="1">
    <location>
        <begin position="1"/>
        <end position="98"/>
    </location>
</feature>
<feature type="compositionally biased region" description="Basic and acidic residues" evidence="1">
    <location>
        <begin position="71"/>
        <end position="89"/>
    </location>
</feature>
<sequence>EATTEVVAPEGGAVPAAEQEPPAGESGASGTEDEAKPGQEATPDPRSQIAETLKALRQEHPDLYDSVLSPAERERLQGGQEERGEEVALRESQYNRRGALDAARSTFASTEQEIRDKGADAFEALETELTRQAKLVSDGQATTITTDFKSVSASIDTMRSDMTRASFGLAAAMYDDAVQDMLETHTSRRYLTAEDRKRIDDAEPKDKLRMRIHAQLDAAIKRGSTAEVRLAAKKEAEETVGLTEHLTKIQALIPASGATGALETGASDGRSDKDVLTDPDTSVERLLEIRNRQKGG</sequence>
<dbReference type="AlphaFoldDB" id="A0A0F9I1J8"/>
<feature type="compositionally biased region" description="Basic and acidic residues" evidence="1">
    <location>
        <begin position="269"/>
        <end position="296"/>
    </location>
</feature>
<gene>
    <name evidence="2" type="ORF">LCGC14_1715440</name>
</gene>
<evidence type="ECO:0000256" key="1">
    <source>
        <dbReference type="SAM" id="MobiDB-lite"/>
    </source>
</evidence>
<dbReference type="EMBL" id="LAZR01015363">
    <property type="protein sequence ID" value="KKM13514.1"/>
    <property type="molecule type" value="Genomic_DNA"/>
</dbReference>
<accession>A0A0F9I1J8</accession>
<protein>
    <submittedName>
        <fullName evidence="2">Uncharacterized protein</fullName>
    </submittedName>
</protein>